<sequence>MTATTAITTAGGSAPASSTGRGPRHSIMSRSAAMLIMGVFTLYFLIPIWWLLVSSTKTGGQITGTAPLWFTMDSIPTFFANLGSLFTYGDGVFGRWLANSALYAGLGALVGTVIAAMCGYALAKYEFRGREAIFNIVLSGVLVPATALALPLFLIFSEVKLTNTLWAVFLPSLVSPFGVYLARIYAAASVPTELLEAARLDGSSEVRTFFTVSTRLMAPALVTIFLFQFVAIWNNFFLPLIMLRDQTLFPVTLGLYAWNSQISQIPELRVLVIVGALVSILPLIATFLGLQRFWSSGLGAGSVK</sequence>
<dbReference type="Proteomes" id="UP001549207">
    <property type="component" value="Unassembled WGS sequence"/>
</dbReference>
<keyword evidence="2" id="KW-1185">Reference proteome</keyword>
<reference evidence="1" key="1">
    <citation type="submission" date="2024-06" db="EMBL/GenBank/DDBJ databases">
        <title>Genomic Encyclopedia of Type Strains, Phase IV (KMG-IV): sequencing the most valuable type-strain genomes for metagenomic binning, comparative biology and taxonomic classification.</title>
        <authorList>
            <person name="Goeker M."/>
        </authorList>
    </citation>
    <scope>NUCLEOTIDE SEQUENCE</scope>
    <source>
        <strain evidence="1">SJCon</strain>
    </source>
</reference>
<evidence type="ECO:0000313" key="1">
    <source>
        <dbReference type="EMBL" id="MET3773939.1"/>
    </source>
</evidence>
<protein>
    <submittedName>
        <fullName evidence="1">Multiple sugar transport system permease protein</fullName>
    </submittedName>
</protein>
<gene>
    <name evidence="1" type="ORF">ABIC98_003608</name>
</gene>
<evidence type="ECO:0000313" key="2">
    <source>
        <dbReference type="Proteomes" id="UP001549207"/>
    </source>
</evidence>
<organism evidence="1 2">
    <name type="scientific">Arthrobacter nitrophenolicus</name>
    <dbReference type="NCBI Taxonomy" id="683150"/>
    <lineage>
        <taxon>Bacteria</taxon>
        <taxon>Bacillati</taxon>
        <taxon>Actinomycetota</taxon>
        <taxon>Actinomycetes</taxon>
        <taxon>Micrococcales</taxon>
        <taxon>Micrococcaceae</taxon>
        <taxon>Arthrobacter</taxon>
    </lineage>
</organism>
<accession>A0ACC6TJQ9</accession>
<keyword evidence="1" id="KW-0762">Sugar transport</keyword>
<dbReference type="EMBL" id="JBEPNJ010000019">
    <property type="protein sequence ID" value="MET3773939.1"/>
    <property type="molecule type" value="Genomic_DNA"/>
</dbReference>
<name>A0ACC6TJQ9_9MICC</name>
<proteinExistence type="predicted"/>
<comment type="caution">
    <text evidence="1">The sequence shown here is derived from an EMBL/GenBank/DDBJ whole genome shotgun (WGS) entry which is preliminary data.</text>
</comment>
<keyword evidence="1" id="KW-0813">Transport</keyword>